<protein>
    <submittedName>
        <fullName evidence="1">Uncharacterized protein</fullName>
    </submittedName>
</protein>
<gene>
    <name evidence="1" type="ORF">SAVMC3_06900</name>
</gene>
<evidence type="ECO:0000313" key="1">
    <source>
        <dbReference type="EMBL" id="BBJ48061.1"/>
    </source>
</evidence>
<reference evidence="1" key="1">
    <citation type="submission" date="2019-04" db="EMBL/GenBank/DDBJ databases">
        <title>Draft genome sequences of Streptomyces avermitilis MC3.</title>
        <authorList>
            <person name="Komaki H."/>
            <person name="Tamura T."/>
            <person name="Hosoyama A."/>
        </authorList>
    </citation>
    <scope>NUCLEOTIDE SEQUENCE</scope>
    <source>
        <strain evidence="1">MC3</strain>
    </source>
</reference>
<sequence length="60" mass="6327">MRADERVVTGKIVEDEAEVAIDTAAGTVGKQQCGAAALHDNVEVRRGKRVLSVHAADAKL</sequence>
<proteinExistence type="predicted"/>
<dbReference type="AlphaFoldDB" id="A0A499VET7"/>
<name>A0A499VET7_STRAX</name>
<organism evidence="1">
    <name type="scientific">Streptomyces avermitilis</name>
    <dbReference type="NCBI Taxonomy" id="33903"/>
    <lineage>
        <taxon>Bacteria</taxon>
        <taxon>Bacillati</taxon>
        <taxon>Actinomycetota</taxon>
        <taxon>Actinomycetes</taxon>
        <taxon>Kitasatosporales</taxon>
        <taxon>Streptomycetaceae</taxon>
        <taxon>Streptomyces</taxon>
    </lineage>
</organism>
<dbReference type="EMBL" id="AP019621">
    <property type="protein sequence ID" value="BBJ48061.1"/>
    <property type="molecule type" value="Genomic_DNA"/>
</dbReference>
<accession>A0A499VET7</accession>